<dbReference type="SUPFAM" id="SSF88723">
    <property type="entry name" value="PIN domain-like"/>
    <property type="match status" value="1"/>
</dbReference>
<dbReference type="InterPro" id="IPR029060">
    <property type="entry name" value="PIN-like_dom_sf"/>
</dbReference>
<reference evidence="1 2" key="1">
    <citation type="submission" date="2018-02" db="EMBL/GenBank/DDBJ databases">
        <authorList>
            <person name="Cohen D.B."/>
            <person name="Kent A.D."/>
        </authorList>
    </citation>
    <scope>NUCLEOTIDE SEQUENCE [LARGE SCALE GENOMIC DNA]</scope>
    <source>
        <strain evidence="1 2">CCAP 1448/3</strain>
    </source>
</reference>
<organism evidence="1 2">
    <name type="scientific">Merismopedia glauca CCAP 1448/3</name>
    <dbReference type="NCBI Taxonomy" id="1296344"/>
    <lineage>
        <taxon>Bacteria</taxon>
        <taxon>Bacillati</taxon>
        <taxon>Cyanobacteriota</taxon>
        <taxon>Cyanophyceae</taxon>
        <taxon>Synechococcales</taxon>
        <taxon>Merismopediaceae</taxon>
        <taxon>Merismopedia</taxon>
    </lineage>
</organism>
<protein>
    <submittedName>
        <fullName evidence="1">Nuclease</fullName>
    </submittedName>
</protein>
<sequence length="142" mass="16244">MTLWILDTDCVSLFLEGNQQIGKEAAAKFPDVGITIVTVQEIFNGWVGRINDPSQAHQLVSLYTKLWRATEFFKRVTIFNFNETSQIYHANLLAENKLLAKKRLEKDTRIAAIVLANNGIMVTRNRKDFSLIPSLQIEDWTC</sequence>
<gene>
    <name evidence="1" type="ORF">C7B64_07310</name>
</gene>
<dbReference type="EMBL" id="PVWJ01000026">
    <property type="protein sequence ID" value="PSB03711.1"/>
    <property type="molecule type" value="Genomic_DNA"/>
</dbReference>
<dbReference type="Proteomes" id="UP000238762">
    <property type="component" value="Unassembled WGS sequence"/>
</dbReference>
<accession>A0A2T1C622</accession>
<evidence type="ECO:0000313" key="1">
    <source>
        <dbReference type="EMBL" id="PSB03711.1"/>
    </source>
</evidence>
<dbReference type="OrthoDB" id="574223at2"/>
<name>A0A2T1C622_9CYAN</name>
<dbReference type="Gene3D" id="3.40.50.1010">
    <property type="entry name" value="5'-nuclease"/>
    <property type="match status" value="1"/>
</dbReference>
<dbReference type="CDD" id="cd09881">
    <property type="entry name" value="PIN_VapC4-5_FitB-like"/>
    <property type="match status" value="1"/>
</dbReference>
<evidence type="ECO:0000313" key="2">
    <source>
        <dbReference type="Proteomes" id="UP000238762"/>
    </source>
</evidence>
<reference evidence="1 2" key="2">
    <citation type="submission" date="2018-03" db="EMBL/GenBank/DDBJ databases">
        <title>The ancient ancestry and fast evolution of plastids.</title>
        <authorList>
            <person name="Moore K.R."/>
            <person name="Magnabosco C."/>
            <person name="Momper L."/>
            <person name="Gold D.A."/>
            <person name="Bosak T."/>
            <person name="Fournier G.P."/>
        </authorList>
    </citation>
    <scope>NUCLEOTIDE SEQUENCE [LARGE SCALE GENOMIC DNA]</scope>
    <source>
        <strain evidence="1 2">CCAP 1448/3</strain>
    </source>
</reference>
<dbReference type="AlphaFoldDB" id="A0A2T1C622"/>
<comment type="caution">
    <text evidence="1">The sequence shown here is derived from an EMBL/GenBank/DDBJ whole genome shotgun (WGS) entry which is preliminary data.</text>
</comment>
<proteinExistence type="predicted"/>
<dbReference type="RefSeq" id="WP_106287980.1">
    <property type="nucleotide sequence ID" value="NZ_CAWNTC010000246.1"/>
</dbReference>
<keyword evidence="2" id="KW-1185">Reference proteome</keyword>